<evidence type="ECO:0000313" key="2">
    <source>
        <dbReference type="Proteomes" id="UP001160390"/>
    </source>
</evidence>
<dbReference type="AlphaFoldDB" id="A0AA35PX36"/>
<protein>
    <submittedName>
        <fullName evidence="1">Uncharacterized protein</fullName>
    </submittedName>
</protein>
<dbReference type="Proteomes" id="UP001160390">
    <property type="component" value="Unassembled WGS sequence"/>
</dbReference>
<keyword evidence="2" id="KW-1185">Reference proteome</keyword>
<reference evidence="1" key="1">
    <citation type="submission" date="2023-01" db="EMBL/GenBank/DDBJ databases">
        <authorList>
            <person name="Piombo E."/>
        </authorList>
    </citation>
    <scope>NUCLEOTIDE SEQUENCE</scope>
</reference>
<dbReference type="EMBL" id="CABFNP030000591">
    <property type="protein sequence ID" value="CAI6050233.1"/>
    <property type="molecule type" value="Genomic_DNA"/>
</dbReference>
<name>A0AA35PX36_9HYPO</name>
<evidence type="ECO:0000313" key="1">
    <source>
        <dbReference type="EMBL" id="CAI6050233.1"/>
    </source>
</evidence>
<proteinExistence type="predicted"/>
<accession>A0AA35PX36</accession>
<organism evidence="1 2">
    <name type="scientific">Clonostachys chloroleuca</name>
    <dbReference type="NCBI Taxonomy" id="1926264"/>
    <lineage>
        <taxon>Eukaryota</taxon>
        <taxon>Fungi</taxon>
        <taxon>Dikarya</taxon>
        <taxon>Ascomycota</taxon>
        <taxon>Pezizomycotina</taxon>
        <taxon>Sordariomycetes</taxon>
        <taxon>Hypocreomycetidae</taxon>
        <taxon>Hypocreales</taxon>
        <taxon>Bionectriaceae</taxon>
        <taxon>Clonostachys</taxon>
    </lineage>
</organism>
<sequence length="101" mass="11673">MRFFIPIIAGAIGVAAFNKAGIRYANDVHARSAKELLHHVVRSLDEEDARDLLARYNYILEERDEYLVHHNTRANKVFSVRWRIAVRTSLSKEVVKERVGL</sequence>
<comment type="caution">
    <text evidence="1">The sequence shown here is derived from an EMBL/GenBank/DDBJ whole genome shotgun (WGS) entry which is preliminary data.</text>
</comment>
<gene>
    <name evidence="1" type="ORF">CCHLO57077_00018019</name>
</gene>